<accession>A0ABU0YKD2</accession>
<evidence type="ECO:0000313" key="3">
    <source>
        <dbReference type="EMBL" id="MDQ7248182.1"/>
    </source>
</evidence>
<evidence type="ECO:0000313" key="4">
    <source>
        <dbReference type="Proteomes" id="UP001230156"/>
    </source>
</evidence>
<feature type="compositionally biased region" description="Polar residues" evidence="1">
    <location>
        <begin position="80"/>
        <end position="104"/>
    </location>
</feature>
<feature type="compositionally biased region" description="Low complexity" evidence="1">
    <location>
        <begin position="62"/>
        <end position="79"/>
    </location>
</feature>
<name>A0ABU0YKD2_9PROT</name>
<sequence length="150" mass="14302">MKITLIALGAGTGCLLLAGSAMAGPCSAQIDALTKQMAATDAGMGPTGGAGASTLQQSGANPVSPSGTPQTPTTPATGTMNEASQNKATSPQDVQNQNTGQGTMADQAAGDTAGGSTAAAAALARAQALDAAGDASCFGEVNKAQHALTP</sequence>
<keyword evidence="4" id="KW-1185">Reference proteome</keyword>
<feature type="compositionally biased region" description="Low complexity" evidence="1">
    <location>
        <begin position="105"/>
        <end position="118"/>
    </location>
</feature>
<feature type="signal peptide" evidence="2">
    <location>
        <begin position="1"/>
        <end position="23"/>
    </location>
</feature>
<proteinExistence type="predicted"/>
<reference evidence="4" key="1">
    <citation type="submission" date="2023-08" db="EMBL/GenBank/DDBJ databases">
        <title>Rhodospirillaceae gen. nov., a novel taxon isolated from the Yangtze River Yuezi River estuary sludge.</title>
        <authorList>
            <person name="Ruan L."/>
        </authorList>
    </citation>
    <scope>NUCLEOTIDE SEQUENCE [LARGE SCALE GENOMIC DNA]</scope>
    <source>
        <strain evidence="4">R-7</strain>
    </source>
</reference>
<evidence type="ECO:0000256" key="1">
    <source>
        <dbReference type="SAM" id="MobiDB-lite"/>
    </source>
</evidence>
<dbReference type="Proteomes" id="UP001230156">
    <property type="component" value="Unassembled WGS sequence"/>
</dbReference>
<keyword evidence="2" id="KW-0732">Signal</keyword>
<protein>
    <recommendedName>
        <fullName evidence="5">Secreted protein</fullName>
    </recommendedName>
</protein>
<evidence type="ECO:0008006" key="5">
    <source>
        <dbReference type="Google" id="ProtNLM"/>
    </source>
</evidence>
<dbReference type="EMBL" id="JAUYVI010000003">
    <property type="protein sequence ID" value="MDQ7248182.1"/>
    <property type="molecule type" value="Genomic_DNA"/>
</dbReference>
<feature type="chain" id="PRO_5045684885" description="Secreted protein" evidence="2">
    <location>
        <begin position="24"/>
        <end position="150"/>
    </location>
</feature>
<dbReference type="RefSeq" id="WP_379955629.1">
    <property type="nucleotide sequence ID" value="NZ_JAUYVI010000003.1"/>
</dbReference>
<feature type="region of interest" description="Disordered" evidence="1">
    <location>
        <begin position="44"/>
        <end position="118"/>
    </location>
</feature>
<evidence type="ECO:0000256" key="2">
    <source>
        <dbReference type="SAM" id="SignalP"/>
    </source>
</evidence>
<comment type="caution">
    <text evidence="3">The sequence shown here is derived from an EMBL/GenBank/DDBJ whole genome shotgun (WGS) entry which is preliminary data.</text>
</comment>
<organism evidence="3 4">
    <name type="scientific">Dongia sedimenti</name>
    <dbReference type="NCBI Taxonomy" id="3064282"/>
    <lineage>
        <taxon>Bacteria</taxon>
        <taxon>Pseudomonadati</taxon>
        <taxon>Pseudomonadota</taxon>
        <taxon>Alphaproteobacteria</taxon>
        <taxon>Rhodospirillales</taxon>
        <taxon>Dongiaceae</taxon>
        <taxon>Dongia</taxon>
    </lineage>
</organism>
<gene>
    <name evidence="3" type="ORF">Q8A70_10925</name>
</gene>